<proteinExistence type="predicted"/>
<comment type="caution">
    <text evidence="3">The sequence shown here is derived from an EMBL/GenBank/DDBJ whole genome shotgun (WGS) entry which is preliminary data.</text>
</comment>
<dbReference type="Pfam" id="PF20356">
    <property type="entry name" value="DUF6651"/>
    <property type="match status" value="1"/>
</dbReference>
<reference evidence="3 4" key="1">
    <citation type="submission" date="2020-07" db="EMBL/GenBank/DDBJ databases">
        <title>Genomic Encyclopedia of Type Strains, Phase IV (KMG-V): Genome sequencing to study the core and pangenomes of soil and plant-associated prokaryotes.</title>
        <authorList>
            <person name="Whitman W."/>
        </authorList>
    </citation>
    <scope>NUCLEOTIDE SEQUENCE [LARGE SCALE GENOMIC DNA]</scope>
    <source>
        <strain evidence="3 4">RH2WT43</strain>
    </source>
</reference>
<dbReference type="AlphaFoldDB" id="A0A839F1G3"/>
<feature type="compositionally biased region" description="Gly residues" evidence="1">
    <location>
        <begin position="206"/>
        <end position="225"/>
    </location>
</feature>
<evidence type="ECO:0000313" key="3">
    <source>
        <dbReference type="EMBL" id="MBA8886154.1"/>
    </source>
</evidence>
<feature type="region of interest" description="Disordered" evidence="1">
    <location>
        <begin position="206"/>
        <end position="230"/>
    </location>
</feature>
<evidence type="ECO:0000256" key="1">
    <source>
        <dbReference type="SAM" id="MobiDB-lite"/>
    </source>
</evidence>
<accession>A0A839F1G3</accession>
<gene>
    <name evidence="3" type="ORF">FHW12_000345</name>
</gene>
<organism evidence="3 4">
    <name type="scientific">Dokdonella fugitiva</name>
    <dbReference type="NCBI Taxonomy" id="328517"/>
    <lineage>
        <taxon>Bacteria</taxon>
        <taxon>Pseudomonadati</taxon>
        <taxon>Pseudomonadota</taxon>
        <taxon>Gammaproteobacteria</taxon>
        <taxon>Lysobacterales</taxon>
        <taxon>Rhodanobacteraceae</taxon>
        <taxon>Dokdonella</taxon>
    </lineage>
</organism>
<dbReference type="EMBL" id="JACGXL010000001">
    <property type="protein sequence ID" value="MBA8886154.1"/>
    <property type="molecule type" value="Genomic_DNA"/>
</dbReference>
<dbReference type="InterPro" id="IPR046593">
    <property type="entry name" value="DUF6651"/>
</dbReference>
<name>A0A839F1G3_9GAMM</name>
<dbReference type="RefSeq" id="WP_182529259.1">
    <property type="nucleotide sequence ID" value="NZ_JACGXL010000001.1"/>
</dbReference>
<dbReference type="Proteomes" id="UP000550401">
    <property type="component" value="Unassembled WGS sequence"/>
</dbReference>
<evidence type="ECO:0000259" key="2">
    <source>
        <dbReference type="Pfam" id="PF20356"/>
    </source>
</evidence>
<feature type="domain" description="DUF6651" evidence="2">
    <location>
        <begin position="110"/>
        <end position="211"/>
    </location>
</feature>
<protein>
    <recommendedName>
        <fullName evidence="2">DUF6651 domain-containing protein</fullName>
    </recommendedName>
</protein>
<evidence type="ECO:0000313" key="4">
    <source>
        <dbReference type="Proteomes" id="UP000550401"/>
    </source>
</evidence>
<sequence>MKLKLDDKGNAVLQDGKPVYVHEDGSEHPFDAAATVETIKARNAEAKANRQRYEAAEAKLKAFEGIEPEAARTAIETVKNYDSSKSKDAAEFERRLSESNKTWQEKLDAANKAATEASRKLDEKIVGDAFLRSKFIADKLAVPADMVQATFGRNFKVENGQLVAIDANGNPIMSKANPGTNATFDEACEILVNGYAHKDSILKATNGGGSGTPAGGGSGGGGGGKTLTRAQFDALDPKARADHFAGGGKITD</sequence>
<keyword evidence="4" id="KW-1185">Reference proteome</keyword>